<dbReference type="Gene3D" id="1.25.40.10">
    <property type="entry name" value="Tetratricopeptide repeat domain"/>
    <property type="match status" value="1"/>
</dbReference>
<dbReference type="SUPFAM" id="SSF48452">
    <property type="entry name" value="TPR-like"/>
    <property type="match status" value="1"/>
</dbReference>
<gene>
    <name evidence="3" type="ORF">JIN78_14725</name>
</gene>
<dbReference type="InterPro" id="IPR011990">
    <property type="entry name" value="TPR-like_helical_dom_sf"/>
</dbReference>
<feature type="region of interest" description="Disordered" evidence="1">
    <location>
        <begin position="58"/>
        <end position="83"/>
    </location>
</feature>
<name>A0A934VNQ6_9BACT</name>
<reference evidence="3" key="1">
    <citation type="submission" date="2021-01" db="EMBL/GenBank/DDBJ databases">
        <title>Modified the classification status of verrucomicrobia.</title>
        <authorList>
            <person name="Feng X."/>
        </authorList>
    </citation>
    <scope>NUCLEOTIDE SEQUENCE</scope>
    <source>
        <strain evidence="3">KCTC 12986</strain>
    </source>
</reference>
<dbReference type="AlphaFoldDB" id="A0A934VNQ6"/>
<keyword evidence="2" id="KW-0812">Transmembrane</keyword>
<sequence>MDKKLILYLLVLAGLITATFLSVRANSDSDDGKLTINDMQLLEDTGHFEIVSSVDSNEDKLEPLNGDGRGLSRDDLGNGEEPDPEVVTAYEKFLGEKDGGSPLITFGLFIITGIFVGFLVVTYVLPNIVQRASEEVYGSTEKVGAPDAISQAQASVAQGEWEEAIAHYREAAAEDPSNRLPWVEIALLQRERLEDPQASLATLDEALARGGWRENDEAFFIFRKIEIYEHDLNQHEKAVAQLREVIEKFPQTRHSANAMHKLHELGESA</sequence>
<organism evidence="3 4">
    <name type="scientific">Roseibacillus ishigakijimensis</name>
    <dbReference type="NCBI Taxonomy" id="454146"/>
    <lineage>
        <taxon>Bacteria</taxon>
        <taxon>Pseudomonadati</taxon>
        <taxon>Verrucomicrobiota</taxon>
        <taxon>Verrucomicrobiia</taxon>
        <taxon>Verrucomicrobiales</taxon>
        <taxon>Verrucomicrobiaceae</taxon>
        <taxon>Roseibacillus</taxon>
    </lineage>
</organism>
<proteinExistence type="predicted"/>
<comment type="caution">
    <text evidence="3">The sequence shown here is derived from an EMBL/GenBank/DDBJ whole genome shotgun (WGS) entry which is preliminary data.</text>
</comment>
<keyword evidence="2" id="KW-0472">Membrane</keyword>
<keyword evidence="4" id="KW-1185">Reference proteome</keyword>
<dbReference type="RefSeq" id="WP_200392757.1">
    <property type="nucleotide sequence ID" value="NZ_JAENIO010000048.1"/>
</dbReference>
<dbReference type="EMBL" id="JAENIO010000048">
    <property type="protein sequence ID" value="MBK1835321.1"/>
    <property type="molecule type" value="Genomic_DNA"/>
</dbReference>
<dbReference type="InterPro" id="IPR019734">
    <property type="entry name" value="TPR_rpt"/>
</dbReference>
<accession>A0A934VNQ6</accession>
<dbReference type="Pfam" id="PF13174">
    <property type="entry name" value="TPR_6"/>
    <property type="match status" value="1"/>
</dbReference>
<keyword evidence="2" id="KW-1133">Transmembrane helix</keyword>
<evidence type="ECO:0000256" key="2">
    <source>
        <dbReference type="SAM" id="Phobius"/>
    </source>
</evidence>
<protein>
    <submittedName>
        <fullName evidence="3">Tetratricopeptide repeat protein</fullName>
    </submittedName>
</protein>
<evidence type="ECO:0000256" key="1">
    <source>
        <dbReference type="SAM" id="MobiDB-lite"/>
    </source>
</evidence>
<evidence type="ECO:0000313" key="3">
    <source>
        <dbReference type="EMBL" id="MBK1835321.1"/>
    </source>
</evidence>
<feature type="transmembrane region" description="Helical" evidence="2">
    <location>
        <begin position="103"/>
        <end position="125"/>
    </location>
</feature>
<evidence type="ECO:0000313" key="4">
    <source>
        <dbReference type="Proteomes" id="UP000604083"/>
    </source>
</evidence>
<dbReference type="Proteomes" id="UP000604083">
    <property type="component" value="Unassembled WGS sequence"/>
</dbReference>